<keyword evidence="2" id="KW-1185">Reference proteome</keyword>
<evidence type="ECO:0000313" key="2">
    <source>
        <dbReference type="Proteomes" id="UP001243375"/>
    </source>
</evidence>
<organism evidence="1 2">
    <name type="scientific">Naganishia vaughanmartiniae</name>
    <dbReference type="NCBI Taxonomy" id="1424756"/>
    <lineage>
        <taxon>Eukaryota</taxon>
        <taxon>Fungi</taxon>
        <taxon>Dikarya</taxon>
        <taxon>Basidiomycota</taxon>
        <taxon>Agaricomycotina</taxon>
        <taxon>Tremellomycetes</taxon>
        <taxon>Filobasidiales</taxon>
        <taxon>Filobasidiaceae</taxon>
        <taxon>Naganishia</taxon>
    </lineage>
</organism>
<accession>A0ACC2X5Y3</accession>
<dbReference type="Proteomes" id="UP001243375">
    <property type="component" value="Unassembled WGS sequence"/>
</dbReference>
<protein>
    <submittedName>
        <fullName evidence="1">Uncharacterized protein</fullName>
    </submittedName>
</protein>
<reference evidence="1" key="1">
    <citation type="submission" date="2023-04" db="EMBL/GenBank/DDBJ databases">
        <title>Draft Genome sequencing of Naganishia species isolated from polar environments using Oxford Nanopore Technology.</title>
        <authorList>
            <person name="Leo P."/>
            <person name="Venkateswaran K."/>
        </authorList>
    </citation>
    <scope>NUCLEOTIDE SEQUENCE</scope>
    <source>
        <strain evidence="1">MNA-CCFEE 5425</strain>
    </source>
</reference>
<proteinExistence type="predicted"/>
<dbReference type="EMBL" id="JASBWU010000009">
    <property type="protein sequence ID" value="KAJ9119046.1"/>
    <property type="molecule type" value="Genomic_DNA"/>
</dbReference>
<sequence length="447" mass="48773">MEVDFLDACDGRELDLIVVSDGEQILGIGDQGSGGIGISSAKAVIYSLVAGIDPARTLAVVLDVGTNNPDLRNDEIYLGWNHDRVRGEEYDAFVDKFAKLVVTHQPQCLLHFEDFGVSNAQKLLNRYTAKQAVFNDDIQGTGAVTLATLTSALQVTQSKLSDQRIIQFGAGSAGLGITRQIRDAMVLVDGTDPKEAAKHFWLIDKNGLIKKGLGDKIRSDIEEDFIRKEEDWGADDETHLLEVVRKVKPTVLIGTSTAKGAFTEEVIREMAKHTDQPIIFPLSNPTRLAECTPEDAQKWTNGKALVSTGSPFPPVDLGKGKKYTVAECNNALVYPGIGLGAIVSRAKRVTDKMIIRAAQVLGEMGPASADKPEASLLPDFAGRSPLHSQKVAVAIALEVMDQAIKDGVADLDDKTLLHDEDARKQYLESKLWKPEYREYEYDPDGSK</sequence>
<name>A0ACC2X5Y3_9TREE</name>
<gene>
    <name evidence="1" type="ORF">QFC22_003537</name>
</gene>
<comment type="caution">
    <text evidence="1">The sequence shown here is derived from an EMBL/GenBank/DDBJ whole genome shotgun (WGS) entry which is preliminary data.</text>
</comment>
<evidence type="ECO:0000313" key="1">
    <source>
        <dbReference type="EMBL" id="KAJ9119046.1"/>
    </source>
</evidence>